<gene>
    <name evidence="2" type="ORF">ColSpa_12820</name>
</gene>
<sequence length="190" mass="21439">MAEIGLRRKRSAEPEGQVDESPLKRSRPSDAPHFKWLWSPPHPSAFPSSAGLWAQPVPDGMFLTRHDLPCSFSAPPEPTHSRRPRRRGAISVTPSASPSQLDRHLAQQLQQQIAVIRLQSAAQCRTTLDQDCRQEDVRDESDAEVDRIRRELESVQIDAALPSILGISIDFDRKLLRQRLLGTEVRRPCT</sequence>
<name>A0AA37PI26_9PEZI</name>
<dbReference type="GeneID" id="73333622"/>
<evidence type="ECO:0000313" key="3">
    <source>
        <dbReference type="Proteomes" id="UP001055115"/>
    </source>
</evidence>
<evidence type="ECO:0000256" key="1">
    <source>
        <dbReference type="SAM" id="MobiDB-lite"/>
    </source>
</evidence>
<dbReference type="RefSeq" id="XP_049134989.1">
    <property type="nucleotide sequence ID" value="XM_049279032.1"/>
</dbReference>
<dbReference type="AlphaFoldDB" id="A0AA37PI26"/>
<evidence type="ECO:0000313" key="2">
    <source>
        <dbReference type="EMBL" id="GKT52639.1"/>
    </source>
</evidence>
<feature type="compositionally biased region" description="Basic and acidic residues" evidence="1">
    <location>
        <begin position="21"/>
        <end position="33"/>
    </location>
</feature>
<keyword evidence="3" id="KW-1185">Reference proteome</keyword>
<reference evidence="2 3" key="1">
    <citation type="submission" date="2022-03" db="EMBL/GenBank/DDBJ databases">
        <title>Genome data of Colletotrichum spp.</title>
        <authorList>
            <person name="Utami Y.D."/>
            <person name="Hiruma K."/>
        </authorList>
    </citation>
    <scope>NUCLEOTIDE SEQUENCE [LARGE SCALE GENOMIC DNA]</scope>
    <source>
        <strain evidence="2 3">MAFF 239500</strain>
    </source>
</reference>
<organism evidence="2 3">
    <name type="scientific">Colletotrichum spaethianum</name>
    <dbReference type="NCBI Taxonomy" id="700344"/>
    <lineage>
        <taxon>Eukaryota</taxon>
        <taxon>Fungi</taxon>
        <taxon>Dikarya</taxon>
        <taxon>Ascomycota</taxon>
        <taxon>Pezizomycotina</taxon>
        <taxon>Sordariomycetes</taxon>
        <taxon>Hypocreomycetidae</taxon>
        <taxon>Glomerellales</taxon>
        <taxon>Glomerellaceae</taxon>
        <taxon>Colletotrichum</taxon>
        <taxon>Colletotrichum spaethianum species complex</taxon>
    </lineage>
</organism>
<dbReference type="EMBL" id="BQXU01000075">
    <property type="protein sequence ID" value="GKT52639.1"/>
    <property type="molecule type" value="Genomic_DNA"/>
</dbReference>
<protein>
    <submittedName>
        <fullName evidence="2">Uncharacterized protein</fullName>
    </submittedName>
</protein>
<accession>A0AA37PI26</accession>
<feature type="region of interest" description="Disordered" evidence="1">
    <location>
        <begin position="1"/>
        <end position="40"/>
    </location>
</feature>
<feature type="region of interest" description="Disordered" evidence="1">
    <location>
        <begin position="69"/>
        <end position="99"/>
    </location>
</feature>
<comment type="caution">
    <text evidence="2">The sequence shown here is derived from an EMBL/GenBank/DDBJ whole genome shotgun (WGS) entry which is preliminary data.</text>
</comment>
<proteinExistence type="predicted"/>
<dbReference type="Proteomes" id="UP001055115">
    <property type="component" value="Unassembled WGS sequence"/>
</dbReference>